<feature type="region of interest" description="Disordered" evidence="1">
    <location>
        <begin position="1"/>
        <end position="32"/>
    </location>
</feature>
<dbReference type="PANTHER" id="PTHR12205:SF0">
    <property type="entry name" value="CENTROMERE_KINETOCHORE PROTEIN ZW10 HOMOLOG"/>
    <property type="match status" value="1"/>
</dbReference>
<reference evidence="3 4" key="1">
    <citation type="submission" date="2024-01" db="EMBL/GenBank/DDBJ databases">
        <title>Comparative genomics of Cryptococcus and Kwoniella reveals pathogenesis evolution and contrasting modes of karyotype evolution via chromosome fusion or intercentromeric recombination.</title>
        <authorList>
            <person name="Coelho M.A."/>
            <person name="David-Palma M."/>
            <person name="Shea T."/>
            <person name="Bowers K."/>
            <person name="McGinley-Smith S."/>
            <person name="Mohammad A.W."/>
            <person name="Gnirke A."/>
            <person name="Yurkov A.M."/>
            <person name="Nowrousian M."/>
            <person name="Sun S."/>
            <person name="Cuomo C.A."/>
            <person name="Heitman J."/>
        </authorList>
    </citation>
    <scope>NUCLEOTIDE SEQUENCE [LARGE SCALE GENOMIC DNA]</scope>
    <source>
        <strain evidence="3">CBS 11374</strain>
    </source>
</reference>
<dbReference type="InterPro" id="IPR055148">
    <property type="entry name" value="ZW10_C_2"/>
</dbReference>
<dbReference type="Proteomes" id="UP001329825">
    <property type="component" value="Chromosome 1"/>
</dbReference>
<keyword evidence="4" id="KW-1185">Reference proteome</keyword>
<organism evidence="3 4">
    <name type="scientific">Kwoniella shivajii</name>
    <dbReference type="NCBI Taxonomy" id="564305"/>
    <lineage>
        <taxon>Eukaryota</taxon>
        <taxon>Fungi</taxon>
        <taxon>Dikarya</taxon>
        <taxon>Basidiomycota</taxon>
        <taxon>Agaricomycotina</taxon>
        <taxon>Tremellomycetes</taxon>
        <taxon>Tremellales</taxon>
        <taxon>Cryptococcaceae</taxon>
        <taxon>Kwoniella</taxon>
    </lineage>
</organism>
<feature type="domain" description="ZW10 C-terminal helical" evidence="2">
    <location>
        <begin position="856"/>
        <end position="996"/>
    </location>
</feature>
<feature type="region of interest" description="Disordered" evidence="1">
    <location>
        <begin position="474"/>
        <end position="705"/>
    </location>
</feature>
<dbReference type="InterPro" id="IPR046362">
    <property type="entry name" value="Zw10/DSL1_C_sf"/>
</dbReference>
<protein>
    <recommendedName>
        <fullName evidence="2">ZW10 C-terminal helical domain-containing protein</fullName>
    </recommendedName>
</protein>
<dbReference type="Pfam" id="PF22766">
    <property type="entry name" value="ZW10_C2"/>
    <property type="match status" value="1"/>
</dbReference>
<evidence type="ECO:0000259" key="2">
    <source>
        <dbReference type="Pfam" id="PF22766"/>
    </source>
</evidence>
<accession>A0ABZ1CQ71</accession>
<feature type="compositionally biased region" description="Acidic residues" evidence="1">
    <location>
        <begin position="550"/>
        <end position="559"/>
    </location>
</feature>
<dbReference type="RefSeq" id="XP_062788119.1">
    <property type="nucleotide sequence ID" value="XM_062932068.1"/>
</dbReference>
<gene>
    <name evidence="3" type="ORF">IL334_000284</name>
</gene>
<feature type="compositionally biased region" description="Polar residues" evidence="1">
    <location>
        <begin position="673"/>
        <end position="684"/>
    </location>
</feature>
<evidence type="ECO:0000256" key="1">
    <source>
        <dbReference type="SAM" id="MobiDB-lite"/>
    </source>
</evidence>
<name>A0ABZ1CQ71_9TREE</name>
<sequence>MFPVPQHLPRSGGDKISSKITENNPDPNPDSDPVLDLIQPLLNNESKFTGNQVKDVRQNLENAVNENKRKTHDLLINNFPSISTQIQLSTSLHSDISNVQFKLSKLESEIDPSDTKISFLPPLIDSLNRHFSASSSRSAAQSHVKALKTLSKRVEKVKRFEEAVWTARSADEWVLNQVIVEKGFTVVEDEDERIGEKVLQGTKLMLAIQAKESLLKSMVIEQITDGFNSAISFSAPVHGKGASLSVQSHIALQHPRTTPPRHFSSATSTHYPIAEIYNALSKLALLDELLRTLTNRLQKDLIQPIVSSSYRASISSTDKLSILRLTSSSSRSPIDALQDIKISLDFIADTVFPSSSSLPERETFLSSLSTSAFQSILDSLIHPALPSSLDGVSGWLSIIQQAVEVETTFSKQGVLAKFFERDAGVTWAQQRRYAVADEVRRLILSGWGGWENESKGKEREVITYIEVEVDEPMSIDEPEIKEPTNGEDGFGWGFDVSPEKEKVKSLEKPAAREDVTMEDDGWGFEESSSVAGPSSPPKATMTPPTKNEEGAEEEEDGWDLDPSPSPSQPPSVAEPESNVTSLTDSQVIAKPAKPAREAKRLGKKVAKVKHEEDEYDSWAEPVNPRAQNGSSSNKANHLTPVPSPKVNITSIPLPESKENSGDDGWGWDDDTNNKVTSQASSSTARPEVKEPPRSKKRKEMREEKSTIRENFLVSTSCETLLGIAKSVLTEIEAMKSSKLSSPAFDISTLEPILIEAIKEVFTLYRALLPTHFANQLRDVPSLSMQAYNDTLHLSTLISSLAVGLNLQEEKERLEALGDHIFQSQLEVQRIGLIDSLEELDGLEGTSEEKIFRKAEKSIKGLIHNLESLSRVVKPILPTSKYLETISYLLTTLIIKITNDILNLGDITEIESHRLTDLIKLIYPLEGLFENHGGVVRFVNGWLKFCYIAEILQASLVDITYLIDSGSLVDFTSDELITLVRALFASSEKRDTVVEKIEREGTSGGSNSSTTLINEERGFSIDR</sequence>
<proteinExistence type="predicted"/>
<dbReference type="GeneID" id="87952415"/>
<evidence type="ECO:0000313" key="3">
    <source>
        <dbReference type="EMBL" id="WRT63379.1"/>
    </source>
</evidence>
<dbReference type="PANTHER" id="PTHR12205">
    <property type="entry name" value="CENTROMERE/KINETOCHORE PROTEIN ZW10"/>
    <property type="match status" value="1"/>
</dbReference>
<evidence type="ECO:0000313" key="4">
    <source>
        <dbReference type="Proteomes" id="UP001329825"/>
    </source>
</evidence>
<feature type="compositionally biased region" description="Polar residues" evidence="1">
    <location>
        <begin position="577"/>
        <end position="586"/>
    </location>
</feature>
<feature type="compositionally biased region" description="Basic and acidic residues" evidence="1">
    <location>
        <begin position="497"/>
        <end position="515"/>
    </location>
</feature>
<feature type="compositionally biased region" description="Basic and acidic residues" evidence="1">
    <location>
        <begin position="686"/>
        <end position="705"/>
    </location>
</feature>
<feature type="compositionally biased region" description="Polar residues" evidence="1">
    <location>
        <begin position="625"/>
        <end position="636"/>
    </location>
</feature>
<dbReference type="EMBL" id="CP141881">
    <property type="protein sequence ID" value="WRT63379.1"/>
    <property type="molecule type" value="Genomic_DNA"/>
</dbReference>
<dbReference type="Gene3D" id="1.10.357.150">
    <property type="match status" value="1"/>
</dbReference>